<keyword evidence="7 8" id="KW-0479">Metal-binding</keyword>
<dbReference type="FunFam" id="3.40.50.12280:FF:000002">
    <property type="entry name" value="NADH-quinone oxidoreductase subunit B"/>
    <property type="match status" value="1"/>
</dbReference>
<evidence type="ECO:0000256" key="7">
    <source>
        <dbReference type="HAMAP-Rule" id="MF_01356"/>
    </source>
</evidence>
<feature type="binding site" evidence="7">
    <location>
        <position position="49"/>
    </location>
    <ligand>
        <name>[4Fe-4S] cluster</name>
        <dbReference type="ChEBI" id="CHEBI:49883"/>
    </ligand>
</feature>
<dbReference type="GO" id="GO:0015990">
    <property type="term" value="P:electron transport coupled proton transport"/>
    <property type="evidence" value="ECO:0007669"/>
    <property type="project" value="TreeGrafter"/>
</dbReference>
<dbReference type="Proteomes" id="UP000284219">
    <property type="component" value="Unassembled WGS sequence"/>
</dbReference>
<organism evidence="10 11">
    <name type="scientific">Ammoniphilus oxalaticus</name>
    <dbReference type="NCBI Taxonomy" id="66863"/>
    <lineage>
        <taxon>Bacteria</taxon>
        <taxon>Bacillati</taxon>
        <taxon>Bacillota</taxon>
        <taxon>Bacilli</taxon>
        <taxon>Bacillales</taxon>
        <taxon>Paenibacillaceae</taxon>
        <taxon>Aneurinibacillus group</taxon>
        <taxon>Ammoniphilus</taxon>
    </lineage>
</organism>
<keyword evidence="2 7" id="KW-0813">Transport</keyword>
<comment type="cofactor">
    <cofactor evidence="7">
        <name>[4Fe-4S] cluster</name>
        <dbReference type="ChEBI" id="CHEBI:49883"/>
    </cofactor>
    <text evidence="7">Binds 1 [4Fe-4S] cluster.</text>
</comment>
<comment type="caution">
    <text evidence="10">The sequence shown here is derived from an EMBL/GenBank/DDBJ whole genome shotgun (WGS) entry which is preliminary data.</text>
</comment>
<keyword evidence="7" id="KW-0472">Membrane</keyword>
<dbReference type="GO" id="GO:0050136">
    <property type="term" value="F:NADH dehydrogenase (quinone) (non-electrogenic) activity"/>
    <property type="evidence" value="ECO:0007669"/>
    <property type="project" value="UniProtKB-UniRule"/>
</dbReference>
<evidence type="ECO:0000256" key="3">
    <source>
        <dbReference type="ARBA" id="ARBA00022485"/>
    </source>
</evidence>
<evidence type="ECO:0000256" key="4">
    <source>
        <dbReference type="ARBA" id="ARBA00022719"/>
    </source>
</evidence>
<dbReference type="InterPro" id="IPR006138">
    <property type="entry name" value="NADH_UQ_OxRdtase_20Kd_su"/>
</dbReference>
<dbReference type="NCBIfam" id="NF005012">
    <property type="entry name" value="PRK06411.1"/>
    <property type="match status" value="1"/>
</dbReference>
<sequence>MGVNLNLEDITPEEREELKRNVFVTSLDQLKAWSRSNSIWPLTFGLACCAIEMMATGGAHWDFDRFGVLFRASPRHADCMIVAGTVTKKMAPAVRRLYDQMPEPKYVIAMGVCATAGGPYVNAYSVVKGVDQIVPVDVYIPGCPPNPAALIYGVNKLQEKIRWEAKTGKKVTSQ</sequence>
<keyword evidence="3 7" id="KW-0004">4Fe-4S</keyword>
<dbReference type="EC" id="7.1.1.-" evidence="7"/>
<dbReference type="GO" id="GO:0045271">
    <property type="term" value="C:respiratory chain complex I"/>
    <property type="evidence" value="ECO:0007669"/>
    <property type="project" value="TreeGrafter"/>
</dbReference>
<dbReference type="NCBIfam" id="TIGR01957">
    <property type="entry name" value="nuoB_fam"/>
    <property type="match status" value="1"/>
</dbReference>
<dbReference type="GO" id="GO:0051539">
    <property type="term" value="F:4 iron, 4 sulfur cluster binding"/>
    <property type="evidence" value="ECO:0007669"/>
    <property type="project" value="UniProtKB-KW"/>
</dbReference>
<feature type="binding site" evidence="7">
    <location>
        <position position="143"/>
    </location>
    <ligand>
        <name>[4Fe-4S] cluster</name>
        <dbReference type="ChEBI" id="CHEBI:49883"/>
    </ligand>
</feature>
<keyword evidence="7 8" id="KW-0411">Iron-sulfur</keyword>
<comment type="function">
    <text evidence="7">NDH-1 shuttles electrons from NADH, via FMN and iron-sulfur (Fe-S) centers, to quinones in the respiratory chain. The immediate electron acceptor for the enzyme in this species is believed to be a menaquinone. Couples the redox reaction to proton translocation (for every two electrons transferred, four hydrogen ions are translocated across the cytoplasmic membrane), and thus conserves the redox energy in a proton gradient.</text>
</comment>
<dbReference type="PANTHER" id="PTHR11995">
    <property type="entry name" value="NADH DEHYDROGENASE"/>
    <property type="match status" value="1"/>
</dbReference>
<comment type="subunit">
    <text evidence="7">NDH-1 is composed of 14 different subunits. Subunits NuoB, C, D, E, F, and G constitute the peripheral sector of the complex.</text>
</comment>
<proteinExistence type="inferred from homology"/>
<dbReference type="GO" id="GO:0008137">
    <property type="term" value="F:NADH dehydrogenase (ubiquinone) activity"/>
    <property type="evidence" value="ECO:0007669"/>
    <property type="project" value="InterPro"/>
</dbReference>
<evidence type="ECO:0000256" key="1">
    <source>
        <dbReference type="ARBA" id="ARBA00009173"/>
    </source>
</evidence>
<dbReference type="PANTHER" id="PTHR11995:SF14">
    <property type="entry name" value="NADH DEHYDROGENASE [UBIQUINONE] IRON-SULFUR PROTEIN 7, MITOCHONDRIAL"/>
    <property type="match status" value="1"/>
</dbReference>
<accession>A0A419SH05</accession>
<evidence type="ECO:0000313" key="11">
    <source>
        <dbReference type="Proteomes" id="UP000284219"/>
    </source>
</evidence>
<dbReference type="EMBL" id="MCHY01000009">
    <property type="protein sequence ID" value="RKD23072.1"/>
    <property type="molecule type" value="Genomic_DNA"/>
</dbReference>
<name>A0A419SH05_9BACL</name>
<dbReference type="OrthoDB" id="9786737at2"/>
<dbReference type="InterPro" id="IPR006137">
    <property type="entry name" value="NADH_UbQ_OxRdtase-like_20kDa"/>
</dbReference>
<feature type="binding site" evidence="7">
    <location>
        <position position="113"/>
    </location>
    <ligand>
        <name>[4Fe-4S] cluster</name>
        <dbReference type="ChEBI" id="CHEBI:49883"/>
    </ligand>
</feature>
<dbReference type="GO" id="GO:0005506">
    <property type="term" value="F:iron ion binding"/>
    <property type="evidence" value="ECO:0007669"/>
    <property type="project" value="UniProtKB-UniRule"/>
</dbReference>
<dbReference type="HAMAP" id="MF_01356">
    <property type="entry name" value="NDH1_NuoB"/>
    <property type="match status" value="1"/>
</dbReference>
<protein>
    <recommendedName>
        <fullName evidence="7">NADH-quinone oxidoreductase subunit B</fullName>
        <ecNumber evidence="7">7.1.1.-</ecNumber>
    </recommendedName>
    <alternativeName>
        <fullName evidence="7">NADH dehydrogenase I subunit B</fullName>
    </alternativeName>
    <alternativeName>
        <fullName evidence="7">NDH-1 subunit B</fullName>
    </alternativeName>
</protein>
<keyword evidence="5 7" id="KW-1278">Translocase</keyword>
<feature type="binding site" evidence="7">
    <location>
        <position position="48"/>
    </location>
    <ligand>
        <name>[4Fe-4S] cluster</name>
        <dbReference type="ChEBI" id="CHEBI:49883"/>
    </ligand>
</feature>
<keyword evidence="7 8" id="KW-0408">Iron</keyword>
<evidence type="ECO:0000256" key="5">
    <source>
        <dbReference type="ARBA" id="ARBA00022967"/>
    </source>
</evidence>
<evidence type="ECO:0000256" key="8">
    <source>
        <dbReference type="RuleBase" id="RU004464"/>
    </source>
</evidence>
<dbReference type="GO" id="GO:0005886">
    <property type="term" value="C:plasma membrane"/>
    <property type="evidence" value="ECO:0007669"/>
    <property type="project" value="UniProtKB-SubCell"/>
</dbReference>
<gene>
    <name evidence="7" type="primary">nuoB</name>
    <name evidence="10" type="ORF">BEP19_12665</name>
</gene>
<evidence type="ECO:0000256" key="6">
    <source>
        <dbReference type="ARBA" id="ARBA00023027"/>
    </source>
</evidence>
<evidence type="ECO:0000313" key="10">
    <source>
        <dbReference type="EMBL" id="RKD23072.1"/>
    </source>
</evidence>
<keyword evidence="11" id="KW-1185">Reference proteome</keyword>
<keyword evidence="7" id="KW-1003">Cell membrane</keyword>
<comment type="similarity">
    <text evidence="1 7 8">Belongs to the complex I 20 kDa subunit family.</text>
</comment>
<reference evidence="10 11" key="1">
    <citation type="submission" date="2016-08" db="EMBL/GenBank/DDBJ databases">
        <title>Novel Firmicute Genomes.</title>
        <authorList>
            <person name="Poppleton D.I."/>
            <person name="Gribaldo S."/>
        </authorList>
    </citation>
    <scope>NUCLEOTIDE SEQUENCE [LARGE SCALE GENOMIC DNA]</scope>
    <source>
        <strain evidence="10 11">RAOx-1</strain>
    </source>
</reference>
<dbReference type="RefSeq" id="WP_120190562.1">
    <property type="nucleotide sequence ID" value="NZ_MCHY01000009.1"/>
</dbReference>
<comment type="catalytic activity">
    <reaction evidence="7">
        <text>a quinone + NADH + 5 H(+)(in) = a quinol + NAD(+) + 4 H(+)(out)</text>
        <dbReference type="Rhea" id="RHEA:57888"/>
        <dbReference type="ChEBI" id="CHEBI:15378"/>
        <dbReference type="ChEBI" id="CHEBI:24646"/>
        <dbReference type="ChEBI" id="CHEBI:57540"/>
        <dbReference type="ChEBI" id="CHEBI:57945"/>
        <dbReference type="ChEBI" id="CHEBI:132124"/>
    </reaction>
</comment>
<dbReference type="GO" id="GO:0009060">
    <property type="term" value="P:aerobic respiration"/>
    <property type="evidence" value="ECO:0007669"/>
    <property type="project" value="TreeGrafter"/>
</dbReference>
<evidence type="ECO:0000256" key="2">
    <source>
        <dbReference type="ARBA" id="ARBA00022448"/>
    </source>
</evidence>
<evidence type="ECO:0000259" key="9">
    <source>
        <dbReference type="Pfam" id="PF01058"/>
    </source>
</evidence>
<dbReference type="Pfam" id="PF01058">
    <property type="entry name" value="Oxidored_q6"/>
    <property type="match status" value="1"/>
</dbReference>
<feature type="domain" description="NADH:ubiquinone oxidoreductase-like 20kDa subunit" evidence="9">
    <location>
        <begin position="48"/>
        <end position="156"/>
    </location>
</feature>
<keyword evidence="4 7" id="KW-0874">Quinone</keyword>
<dbReference type="GO" id="GO:0048038">
    <property type="term" value="F:quinone binding"/>
    <property type="evidence" value="ECO:0007669"/>
    <property type="project" value="UniProtKB-KW"/>
</dbReference>
<keyword evidence="6 7" id="KW-0520">NAD</keyword>
<dbReference type="AlphaFoldDB" id="A0A419SH05"/>
<dbReference type="SUPFAM" id="SSF56770">
    <property type="entry name" value="HydA/Nqo6-like"/>
    <property type="match status" value="1"/>
</dbReference>
<comment type="subcellular location">
    <subcellularLocation>
        <location evidence="7">Cell membrane</location>
        <topology evidence="7">Peripheral membrane protein</topology>
        <orientation evidence="7">Cytoplasmic side</orientation>
    </subcellularLocation>
</comment>
<dbReference type="Gene3D" id="3.40.50.12280">
    <property type="match status" value="1"/>
</dbReference>